<name>A0ABX4MK87_9RHOB</name>
<accession>A0ABX4MK87</accession>
<evidence type="ECO:0000256" key="1">
    <source>
        <dbReference type="SAM" id="MobiDB-lite"/>
    </source>
</evidence>
<sequence length="314" mass="34261">MKEEIMPATLPRKVQEVTDEVDRIKEKIRKIEELGGDPEPLKDYLGEYLPGVIKELDAEARTEIRQLLDAAVALNHGIRGDNPANARDPKIEANEDIRRIDEAEAERKRIREKLKIARQHIPPGDAGEAEQRLADKLEGLDKQIRKAAQQAAEREIEELEDELEAIARGRPRKGAGVGPGARPKAKPADPPDKAKDDKDNRSGGGGGSGAPQDIEAGDTGVRLTPGQKSDINVTLSTIYVASETDVWVWDPRSSSWEGMGFGGELVKVEIIDGGLLAFSAGRAALWDSYRGEWLPVLEASGLEEGEAKVFEAKA</sequence>
<feature type="region of interest" description="Disordered" evidence="1">
    <location>
        <begin position="166"/>
        <end position="227"/>
    </location>
</feature>
<comment type="caution">
    <text evidence="2">The sequence shown here is derived from an EMBL/GenBank/DDBJ whole genome shotgun (WGS) entry which is preliminary data.</text>
</comment>
<keyword evidence="3" id="KW-1185">Reference proteome</keyword>
<gene>
    <name evidence="2" type="ORF">CVM39_17145</name>
</gene>
<evidence type="ECO:0000313" key="3">
    <source>
        <dbReference type="Proteomes" id="UP000231702"/>
    </source>
</evidence>
<evidence type="ECO:0000313" key="2">
    <source>
        <dbReference type="EMBL" id="PJE27049.1"/>
    </source>
</evidence>
<dbReference type="Proteomes" id="UP000231702">
    <property type="component" value="Unassembled WGS sequence"/>
</dbReference>
<reference evidence="2 3" key="1">
    <citation type="journal article" date="2018" name="Int. J. Syst. Evol. Microbiol.">
        <title>Pseudooceanicola lipolyticus sp. nov., a marine alphaproteobacterium, reclassification of Oceanicola flagellatus as Pseudooceanicola flagellatus comb. nov. and emended description of the genus Pseudooceanicola.</title>
        <authorList>
            <person name="Huang M.-M."/>
            <person name="Guo L.-L."/>
            <person name="Wu Y.-H."/>
            <person name="Lai Q.-L."/>
            <person name="Shao Z.-Z."/>
            <person name="Wang C.-S."/>
            <person name="Wu M."/>
            <person name="Xu X.-W."/>
        </authorList>
    </citation>
    <scope>NUCLEOTIDE SEQUENCE [LARGE SCALE GENOMIC DNA]</scope>
    <source>
        <strain evidence="2 3">Ar-45</strain>
    </source>
</reference>
<protein>
    <submittedName>
        <fullName evidence="2">Uncharacterized protein</fullName>
    </submittedName>
</protein>
<feature type="compositionally biased region" description="Basic and acidic residues" evidence="1">
    <location>
        <begin position="186"/>
        <end position="201"/>
    </location>
</feature>
<proteinExistence type="predicted"/>
<organism evidence="2 3">
    <name type="scientific">Pseudooceanicola antarcticus</name>
    <dbReference type="NCBI Taxonomy" id="1247613"/>
    <lineage>
        <taxon>Bacteria</taxon>
        <taxon>Pseudomonadati</taxon>
        <taxon>Pseudomonadota</taxon>
        <taxon>Alphaproteobacteria</taxon>
        <taxon>Rhodobacterales</taxon>
        <taxon>Paracoccaceae</taxon>
        <taxon>Pseudooceanicola</taxon>
    </lineage>
</organism>
<dbReference type="EMBL" id="PGTD01000018">
    <property type="protein sequence ID" value="PJE27049.1"/>
    <property type="molecule type" value="Genomic_DNA"/>
</dbReference>